<dbReference type="InterPro" id="IPR029066">
    <property type="entry name" value="PLP-binding_barrel"/>
</dbReference>
<sequence>MSYPAIEINLSKIRENTKVITNLCKDYGIDIVGVTKVSNGSIEIAQAMIQGGIKIIGDSRLGNLKNYEDLSVKKMLVRLPMMSEVGEVVRLCHISLNSEIETIKALSIEAQKAGKIHEIILMVDVGDLREGIFDEEEIVETVKEILKLKGIRLIGLGTNLTCFGAIIPSKENLGKLVTIRDNINKEFNIDLEVISGGNSSSLCLIMNGEMPKGINQLRLGTSLLLGLIEVIWTRIPNTHVDAFKLIAEIIEVKEKPSKPIGEIAMDAFRNVPTFEDKGQMKRAICAVGRQDCEPDFMIPEDERISILGCSSDHLILDITHCHKDYEVGDKVTFILDYIGILRCMTSAHVRKIYVNQ</sequence>
<dbReference type="Proteomes" id="UP000245423">
    <property type="component" value="Chromosome 1"/>
</dbReference>
<comment type="cofactor">
    <cofactor evidence="1">
        <name>pyridoxal 5'-phosphate</name>
        <dbReference type="ChEBI" id="CHEBI:597326"/>
    </cofactor>
</comment>
<accession>M1ZK24</accession>
<keyword evidence="3" id="KW-0413">Isomerase</keyword>
<dbReference type="EMBL" id="LT669839">
    <property type="protein sequence ID" value="SHD76590.1"/>
    <property type="molecule type" value="Genomic_DNA"/>
</dbReference>
<evidence type="ECO:0000256" key="3">
    <source>
        <dbReference type="ARBA" id="ARBA00023235"/>
    </source>
</evidence>
<gene>
    <name evidence="5" type="ORF">CUESP1_1217</name>
</gene>
<reference evidence="5 6" key="1">
    <citation type="submission" date="2016-11" db="EMBL/GenBank/DDBJ databases">
        <authorList>
            <person name="Manzoor S."/>
        </authorList>
    </citation>
    <scope>NUCLEOTIDE SEQUENCE [LARGE SCALE GENOMIC DNA]</scope>
    <source>
        <strain evidence="5">Clostridium ultunense strain Esp</strain>
    </source>
</reference>
<evidence type="ECO:0000259" key="4">
    <source>
        <dbReference type="Pfam" id="PF01168"/>
    </source>
</evidence>
<evidence type="ECO:0000313" key="6">
    <source>
        <dbReference type="Proteomes" id="UP000245423"/>
    </source>
</evidence>
<dbReference type="GO" id="GO:0005829">
    <property type="term" value="C:cytosol"/>
    <property type="evidence" value="ECO:0007669"/>
    <property type="project" value="TreeGrafter"/>
</dbReference>
<dbReference type="Pfam" id="PF01168">
    <property type="entry name" value="Ala_racemase_N"/>
    <property type="match status" value="1"/>
</dbReference>
<proteinExistence type="predicted"/>
<dbReference type="GO" id="GO:0008784">
    <property type="term" value="F:alanine racemase activity"/>
    <property type="evidence" value="ECO:0007669"/>
    <property type="project" value="TreeGrafter"/>
</dbReference>
<dbReference type="Gene3D" id="3.20.20.10">
    <property type="entry name" value="Alanine racemase"/>
    <property type="match status" value="1"/>
</dbReference>
<dbReference type="InterPro" id="IPR001608">
    <property type="entry name" value="Ala_racemase_N"/>
</dbReference>
<dbReference type="HOGENOM" id="CLU_067103_0_0_9"/>
<dbReference type="InterPro" id="IPR000821">
    <property type="entry name" value="Ala_racemase"/>
</dbReference>
<organism evidence="5 6">
    <name type="scientific">[Clostridium] ultunense Esp</name>
    <dbReference type="NCBI Taxonomy" id="1288971"/>
    <lineage>
        <taxon>Bacteria</taxon>
        <taxon>Bacillati</taxon>
        <taxon>Bacillota</taxon>
        <taxon>Tissierellia</taxon>
        <taxon>Tissierellales</taxon>
        <taxon>Tepidimicrobiaceae</taxon>
        <taxon>Schnuerera</taxon>
    </lineage>
</organism>
<evidence type="ECO:0000256" key="2">
    <source>
        <dbReference type="ARBA" id="ARBA00022898"/>
    </source>
</evidence>
<dbReference type="CDD" id="cd06815">
    <property type="entry name" value="PLPDE_III_AR_like_1"/>
    <property type="match status" value="1"/>
</dbReference>
<protein>
    <submittedName>
        <fullName evidence="5">Alanine racemase, N-terminal domain-containing protein</fullName>
    </submittedName>
</protein>
<keyword evidence="6" id="KW-1185">Reference proteome</keyword>
<dbReference type="GO" id="GO:0030170">
    <property type="term" value="F:pyridoxal phosphate binding"/>
    <property type="evidence" value="ECO:0007669"/>
    <property type="project" value="TreeGrafter"/>
</dbReference>
<dbReference type="AlphaFoldDB" id="M1ZK24"/>
<dbReference type="SUPFAM" id="SSF51419">
    <property type="entry name" value="PLP-binding barrel"/>
    <property type="match status" value="1"/>
</dbReference>
<dbReference type="OrthoDB" id="504078at2"/>
<dbReference type="RefSeq" id="WP_005584596.1">
    <property type="nucleotide sequence ID" value="NZ_LT669839.1"/>
</dbReference>
<dbReference type="NCBIfam" id="NF040742">
    <property type="entry name" value="racem_Orr"/>
    <property type="match status" value="1"/>
</dbReference>
<name>M1ZK24_9FIRM</name>
<evidence type="ECO:0000256" key="1">
    <source>
        <dbReference type="ARBA" id="ARBA00001933"/>
    </source>
</evidence>
<feature type="domain" description="Alanine racemase N-terminal" evidence="4">
    <location>
        <begin position="8"/>
        <end position="223"/>
    </location>
</feature>
<dbReference type="PANTHER" id="PTHR30511">
    <property type="entry name" value="ALANINE RACEMASE"/>
    <property type="match status" value="1"/>
</dbReference>
<evidence type="ECO:0000313" key="5">
    <source>
        <dbReference type="EMBL" id="SHD76590.1"/>
    </source>
</evidence>
<dbReference type="PANTHER" id="PTHR30511:SF3">
    <property type="entry name" value="LYSINE RACEMASE"/>
    <property type="match status" value="1"/>
</dbReference>
<keyword evidence="2" id="KW-0663">Pyridoxal phosphate</keyword>